<dbReference type="Proteomes" id="UP000619293">
    <property type="component" value="Unassembled WGS sequence"/>
</dbReference>
<dbReference type="GO" id="GO:0016491">
    <property type="term" value="F:oxidoreductase activity"/>
    <property type="evidence" value="ECO:0007669"/>
    <property type="project" value="InterPro"/>
</dbReference>
<dbReference type="PANTHER" id="PTHR36124:SF1">
    <property type="entry name" value="ER-BOUND OXYGENASE MPAB_MPAB'_RUBBER OXYGENASE CATALYTIC DOMAIN-CONTAINING PROTEIN"/>
    <property type="match status" value="1"/>
</dbReference>
<keyword evidence="3" id="KW-1185">Reference proteome</keyword>
<organism evidence="2 3">
    <name type="scientific">Catellatospora chokoriensis</name>
    <dbReference type="NCBI Taxonomy" id="310353"/>
    <lineage>
        <taxon>Bacteria</taxon>
        <taxon>Bacillati</taxon>
        <taxon>Actinomycetota</taxon>
        <taxon>Actinomycetes</taxon>
        <taxon>Micromonosporales</taxon>
        <taxon>Micromonosporaceae</taxon>
        <taxon>Catellatospora</taxon>
    </lineage>
</organism>
<proteinExistence type="predicted"/>
<evidence type="ECO:0000313" key="3">
    <source>
        <dbReference type="Proteomes" id="UP000619293"/>
    </source>
</evidence>
<sequence>MTSPAARDTRHPDLSAGHLAVYRHLALREFGADLRIGLNLAFYRTFAVPAIARLLVDTGEMTERTRKRADDTGLMMYELIAHGPHHPRGRQVIASLNRIHRVYDITPDEYRYVLGTFVFIPTRWIDRYGPRRLRPHEREATWHFWREVGRLMNVRDVPDTWAGFEQWFNAFEQANFGQDEAATRLIDATRDLLATRFPKALRRWAGAASDALLDEDVRRALGVPAPARTIRIAVRGLLRVNALTRRFKALPAEFFTPGQPTRHYPAGYVLDELGPDPVRPVPRR</sequence>
<dbReference type="PANTHER" id="PTHR36124">
    <property type="match status" value="1"/>
</dbReference>
<feature type="domain" description="ER-bound oxygenase mpaB/mpaB'/Rubber oxygenase catalytic" evidence="1">
    <location>
        <begin position="41"/>
        <end position="240"/>
    </location>
</feature>
<protein>
    <submittedName>
        <fullName evidence="2">Peptidase</fullName>
    </submittedName>
</protein>
<gene>
    <name evidence="2" type="ORF">Cch02nite_53160</name>
</gene>
<comment type="caution">
    <text evidence="2">The sequence shown here is derived from an EMBL/GenBank/DDBJ whole genome shotgun (WGS) entry which is preliminary data.</text>
</comment>
<accession>A0A8J3NTD1</accession>
<reference evidence="2 3" key="1">
    <citation type="submission" date="2021-01" db="EMBL/GenBank/DDBJ databases">
        <title>Whole genome shotgun sequence of Catellatospora chokoriensis NBRC 107358.</title>
        <authorList>
            <person name="Komaki H."/>
            <person name="Tamura T."/>
        </authorList>
    </citation>
    <scope>NUCLEOTIDE SEQUENCE [LARGE SCALE GENOMIC DNA]</scope>
    <source>
        <strain evidence="2 3">NBRC 107358</strain>
    </source>
</reference>
<dbReference type="Pfam" id="PF09995">
    <property type="entry name" value="MPAB_Lcp_cat"/>
    <property type="match status" value="1"/>
</dbReference>
<dbReference type="RefSeq" id="WP_191837155.1">
    <property type="nucleotide sequence ID" value="NZ_BAAALB010000001.1"/>
</dbReference>
<dbReference type="InterPro" id="IPR046366">
    <property type="entry name" value="MPAB"/>
</dbReference>
<dbReference type="AlphaFoldDB" id="A0A8J3NTD1"/>
<evidence type="ECO:0000313" key="2">
    <source>
        <dbReference type="EMBL" id="GIF91872.1"/>
    </source>
</evidence>
<dbReference type="InterPro" id="IPR018713">
    <property type="entry name" value="MPAB/Lcp_cat_dom"/>
</dbReference>
<evidence type="ECO:0000259" key="1">
    <source>
        <dbReference type="Pfam" id="PF09995"/>
    </source>
</evidence>
<dbReference type="EMBL" id="BONG01000037">
    <property type="protein sequence ID" value="GIF91872.1"/>
    <property type="molecule type" value="Genomic_DNA"/>
</dbReference>
<name>A0A8J3NTD1_9ACTN</name>